<proteinExistence type="predicted"/>
<keyword evidence="2" id="KW-1185">Reference proteome</keyword>
<dbReference type="Gramene" id="BGIOSGA010457-TA">
    <property type="protein sequence ID" value="BGIOSGA010457-PA"/>
    <property type="gene ID" value="BGIOSGA010457"/>
</dbReference>
<accession>A2XIE8</accession>
<name>A2XIE8_ORYSI</name>
<dbReference type="AlphaFoldDB" id="A2XIE8"/>
<dbReference type="EMBL" id="CM000128">
    <property type="protein sequence ID" value="EAY90608.1"/>
    <property type="molecule type" value="Genomic_DNA"/>
</dbReference>
<dbReference type="Proteomes" id="UP000007015">
    <property type="component" value="Chromosome 3"/>
</dbReference>
<reference evidence="1 2" key="1">
    <citation type="journal article" date="2005" name="PLoS Biol.">
        <title>The genomes of Oryza sativa: a history of duplications.</title>
        <authorList>
            <person name="Yu J."/>
            <person name="Wang J."/>
            <person name="Lin W."/>
            <person name="Li S."/>
            <person name="Li H."/>
            <person name="Zhou J."/>
            <person name="Ni P."/>
            <person name="Dong W."/>
            <person name="Hu S."/>
            <person name="Zeng C."/>
            <person name="Zhang J."/>
            <person name="Zhang Y."/>
            <person name="Li R."/>
            <person name="Xu Z."/>
            <person name="Li S."/>
            <person name="Li X."/>
            <person name="Zheng H."/>
            <person name="Cong L."/>
            <person name="Lin L."/>
            <person name="Yin J."/>
            <person name="Geng J."/>
            <person name="Li G."/>
            <person name="Shi J."/>
            <person name="Liu J."/>
            <person name="Lv H."/>
            <person name="Li J."/>
            <person name="Wang J."/>
            <person name="Deng Y."/>
            <person name="Ran L."/>
            <person name="Shi X."/>
            <person name="Wang X."/>
            <person name="Wu Q."/>
            <person name="Li C."/>
            <person name="Ren X."/>
            <person name="Wang J."/>
            <person name="Wang X."/>
            <person name="Li D."/>
            <person name="Liu D."/>
            <person name="Zhang X."/>
            <person name="Ji Z."/>
            <person name="Zhao W."/>
            <person name="Sun Y."/>
            <person name="Zhang Z."/>
            <person name="Bao J."/>
            <person name="Han Y."/>
            <person name="Dong L."/>
            <person name="Ji J."/>
            <person name="Chen P."/>
            <person name="Wu S."/>
            <person name="Liu J."/>
            <person name="Xiao Y."/>
            <person name="Bu D."/>
            <person name="Tan J."/>
            <person name="Yang L."/>
            <person name="Ye C."/>
            <person name="Zhang J."/>
            <person name="Xu J."/>
            <person name="Zhou Y."/>
            <person name="Yu Y."/>
            <person name="Zhang B."/>
            <person name="Zhuang S."/>
            <person name="Wei H."/>
            <person name="Liu B."/>
            <person name="Lei M."/>
            <person name="Yu H."/>
            <person name="Li Y."/>
            <person name="Xu H."/>
            <person name="Wei S."/>
            <person name="He X."/>
            <person name="Fang L."/>
            <person name="Zhang Z."/>
            <person name="Zhang Y."/>
            <person name="Huang X."/>
            <person name="Su Z."/>
            <person name="Tong W."/>
            <person name="Li J."/>
            <person name="Tong Z."/>
            <person name="Li S."/>
            <person name="Ye J."/>
            <person name="Wang L."/>
            <person name="Fang L."/>
            <person name="Lei T."/>
            <person name="Chen C."/>
            <person name="Chen H."/>
            <person name="Xu Z."/>
            <person name="Li H."/>
            <person name="Huang H."/>
            <person name="Zhang F."/>
            <person name="Xu H."/>
            <person name="Li N."/>
            <person name="Zhao C."/>
            <person name="Li S."/>
            <person name="Dong L."/>
            <person name="Huang Y."/>
            <person name="Li L."/>
            <person name="Xi Y."/>
            <person name="Qi Q."/>
            <person name="Li W."/>
            <person name="Zhang B."/>
            <person name="Hu W."/>
            <person name="Zhang Y."/>
            <person name="Tian X."/>
            <person name="Jiao Y."/>
            <person name="Liang X."/>
            <person name="Jin J."/>
            <person name="Gao L."/>
            <person name="Zheng W."/>
            <person name="Hao B."/>
            <person name="Liu S."/>
            <person name="Wang W."/>
            <person name="Yuan L."/>
            <person name="Cao M."/>
            <person name="McDermott J."/>
            <person name="Samudrala R."/>
            <person name="Wang J."/>
            <person name="Wong G.K."/>
            <person name="Yang H."/>
        </authorList>
    </citation>
    <scope>NUCLEOTIDE SEQUENCE [LARGE SCALE GENOMIC DNA]</scope>
    <source>
        <strain evidence="2">cv. 93-11</strain>
    </source>
</reference>
<protein>
    <submittedName>
        <fullName evidence="1">Uncharacterized protein</fullName>
    </submittedName>
</protein>
<evidence type="ECO:0000313" key="1">
    <source>
        <dbReference type="EMBL" id="EAY90608.1"/>
    </source>
</evidence>
<sequence length="151" mass="16477">MGMDMNSCVSRPSPIQEPLLLFSCGHSSKKWPRGLRFLRRRRMVVARRILQPEVGAQEEAVLLLPPLFLIVIFFGKINGVRRHSSVAITGAREERRGALLGLHAELLELPLAVSGGGVVVLPLGAVGEEGVLTVCTSLVACPYAYSLWSME</sequence>
<evidence type="ECO:0000313" key="2">
    <source>
        <dbReference type="Proteomes" id="UP000007015"/>
    </source>
</evidence>
<dbReference type="HOGENOM" id="CLU_1734504_0_0_1"/>
<organism evidence="1 2">
    <name type="scientific">Oryza sativa subsp. indica</name>
    <name type="common">Rice</name>
    <dbReference type="NCBI Taxonomy" id="39946"/>
    <lineage>
        <taxon>Eukaryota</taxon>
        <taxon>Viridiplantae</taxon>
        <taxon>Streptophyta</taxon>
        <taxon>Embryophyta</taxon>
        <taxon>Tracheophyta</taxon>
        <taxon>Spermatophyta</taxon>
        <taxon>Magnoliopsida</taxon>
        <taxon>Liliopsida</taxon>
        <taxon>Poales</taxon>
        <taxon>Poaceae</taxon>
        <taxon>BOP clade</taxon>
        <taxon>Oryzoideae</taxon>
        <taxon>Oryzeae</taxon>
        <taxon>Oryzinae</taxon>
        <taxon>Oryza</taxon>
        <taxon>Oryza sativa</taxon>
    </lineage>
</organism>
<gene>
    <name evidence="1" type="ORF">OsI_12207</name>
</gene>